<sequence length="51" mass="4878">MKKILGSALAAMLLAGAVVVGGSAGVVQPDSGSAQSAGIVKTLGGNNNWPL</sequence>
<keyword evidence="1" id="KW-0732">Signal</keyword>
<protein>
    <submittedName>
        <fullName evidence="2">Uncharacterized protein</fullName>
    </submittedName>
</protein>
<proteinExistence type="predicted"/>
<keyword evidence="3" id="KW-1185">Reference proteome</keyword>
<organism evidence="2 3">
    <name type="scientific">Paeniglutamicibacter terrestris</name>
    <dbReference type="NCBI Taxonomy" id="2723403"/>
    <lineage>
        <taxon>Bacteria</taxon>
        <taxon>Bacillati</taxon>
        <taxon>Actinomycetota</taxon>
        <taxon>Actinomycetes</taxon>
        <taxon>Micrococcales</taxon>
        <taxon>Micrococcaceae</taxon>
        <taxon>Paeniglutamicibacter</taxon>
    </lineage>
</organism>
<dbReference type="EMBL" id="JAAWVT010000001">
    <property type="protein sequence ID" value="NKG19425.1"/>
    <property type="molecule type" value="Genomic_DNA"/>
</dbReference>
<name>A0ABX1G181_9MICC</name>
<feature type="chain" id="PRO_5046285136" evidence="1">
    <location>
        <begin position="25"/>
        <end position="51"/>
    </location>
</feature>
<feature type="signal peptide" evidence="1">
    <location>
        <begin position="1"/>
        <end position="24"/>
    </location>
</feature>
<gene>
    <name evidence="2" type="ORF">HED64_01725</name>
</gene>
<comment type="caution">
    <text evidence="2">The sequence shown here is derived from an EMBL/GenBank/DDBJ whole genome shotgun (WGS) entry which is preliminary data.</text>
</comment>
<evidence type="ECO:0000313" key="3">
    <source>
        <dbReference type="Proteomes" id="UP000746595"/>
    </source>
</evidence>
<dbReference type="Proteomes" id="UP000746595">
    <property type="component" value="Unassembled WGS sequence"/>
</dbReference>
<reference evidence="2 3" key="1">
    <citation type="submission" date="2020-04" db="EMBL/GenBank/DDBJ databases">
        <title>Paeniglutamicibacter sp. ANT13_2, a novel actinomycete isolated from sediment in Antarctica.</title>
        <authorList>
            <person name="Sakdapetsiri C."/>
            <person name="Pinyakong O."/>
        </authorList>
    </citation>
    <scope>NUCLEOTIDE SEQUENCE [LARGE SCALE GENOMIC DNA]</scope>
    <source>
        <strain evidence="2 3">ANT13_2</strain>
    </source>
</reference>
<evidence type="ECO:0000256" key="1">
    <source>
        <dbReference type="SAM" id="SignalP"/>
    </source>
</evidence>
<dbReference type="RefSeq" id="WP_168150382.1">
    <property type="nucleotide sequence ID" value="NZ_JAAWVT010000001.1"/>
</dbReference>
<evidence type="ECO:0000313" key="2">
    <source>
        <dbReference type="EMBL" id="NKG19425.1"/>
    </source>
</evidence>
<accession>A0ABX1G181</accession>